<dbReference type="InterPro" id="IPR032710">
    <property type="entry name" value="NTF2-like_dom_sf"/>
</dbReference>
<dbReference type="EMBL" id="VFPA01000001">
    <property type="protein sequence ID" value="TQM15623.1"/>
    <property type="molecule type" value="Genomic_DNA"/>
</dbReference>
<organism evidence="2 3">
    <name type="scientific">Pseudonocardia kunmingensis</name>
    <dbReference type="NCBI Taxonomy" id="630975"/>
    <lineage>
        <taxon>Bacteria</taxon>
        <taxon>Bacillati</taxon>
        <taxon>Actinomycetota</taxon>
        <taxon>Actinomycetes</taxon>
        <taxon>Pseudonocardiales</taxon>
        <taxon>Pseudonocardiaceae</taxon>
        <taxon>Pseudonocardia</taxon>
    </lineage>
</organism>
<dbReference type="Proteomes" id="UP000315677">
    <property type="component" value="Unassembled WGS sequence"/>
</dbReference>
<reference evidence="2 3" key="1">
    <citation type="submission" date="2019-06" db="EMBL/GenBank/DDBJ databases">
        <title>Sequencing the genomes of 1000 actinobacteria strains.</title>
        <authorList>
            <person name="Klenk H.-P."/>
        </authorList>
    </citation>
    <scope>NUCLEOTIDE SEQUENCE [LARGE SCALE GENOMIC DNA]</scope>
    <source>
        <strain evidence="2 3">DSM 45301</strain>
    </source>
</reference>
<sequence>MEPEELYRRWIDELWAGRVERVSELVADAFVGHWPDHDVHGPAQLAETIRQTHAMLAPLSFAIEVGPFAHGGLVAGRWRGHGRQDGAETTFLGNDILRVEDGRFVEYWVGSMVVT</sequence>
<name>A0A543E220_9PSEU</name>
<dbReference type="InterPro" id="IPR037401">
    <property type="entry name" value="SnoaL-like"/>
</dbReference>
<dbReference type="RefSeq" id="WP_142051753.1">
    <property type="nucleotide sequence ID" value="NZ_VFPA01000001.1"/>
</dbReference>
<dbReference type="SUPFAM" id="SSF54427">
    <property type="entry name" value="NTF2-like"/>
    <property type="match status" value="1"/>
</dbReference>
<comment type="caution">
    <text evidence="2">The sequence shown here is derived from an EMBL/GenBank/DDBJ whole genome shotgun (WGS) entry which is preliminary data.</text>
</comment>
<gene>
    <name evidence="2" type="ORF">FB558_2413</name>
</gene>
<accession>A0A543E220</accession>
<evidence type="ECO:0000259" key="1">
    <source>
        <dbReference type="Pfam" id="PF12680"/>
    </source>
</evidence>
<proteinExistence type="predicted"/>
<dbReference type="OrthoDB" id="4153705at2"/>
<dbReference type="Gene3D" id="3.10.450.50">
    <property type="match status" value="1"/>
</dbReference>
<evidence type="ECO:0000313" key="3">
    <source>
        <dbReference type="Proteomes" id="UP000315677"/>
    </source>
</evidence>
<dbReference type="AlphaFoldDB" id="A0A543E220"/>
<evidence type="ECO:0000313" key="2">
    <source>
        <dbReference type="EMBL" id="TQM15623.1"/>
    </source>
</evidence>
<keyword evidence="3" id="KW-1185">Reference proteome</keyword>
<feature type="domain" description="SnoaL-like" evidence="1">
    <location>
        <begin position="8"/>
        <end position="107"/>
    </location>
</feature>
<dbReference type="Pfam" id="PF12680">
    <property type="entry name" value="SnoaL_2"/>
    <property type="match status" value="1"/>
</dbReference>
<protein>
    <submittedName>
        <fullName evidence="2">SnoaL-like protein</fullName>
    </submittedName>
</protein>